<keyword evidence="1" id="KW-0812">Transmembrane</keyword>
<gene>
    <name evidence="2" type="primary">yciC_1</name>
    <name evidence="2" type="ORF">NCTC13193_03237</name>
</gene>
<dbReference type="Proteomes" id="UP000270487">
    <property type="component" value="Chromosome"/>
</dbReference>
<evidence type="ECO:0000256" key="1">
    <source>
        <dbReference type="SAM" id="Phobius"/>
    </source>
</evidence>
<dbReference type="AlphaFoldDB" id="A0A3S4X4U4"/>
<proteinExistence type="predicted"/>
<reference evidence="2 3" key="1">
    <citation type="submission" date="2018-12" db="EMBL/GenBank/DDBJ databases">
        <authorList>
            <consortium name="Pathogen Informatics"/>
        </authorList>
    </citation>
    <scope>NUCLEOTIDE SEQUENCE [LARGE SCALE GENOMIC DNA]</scope>
    <source>
        <strain evidence="2 3">NCTC13193</strain>
    </source>
</reference>
<dbReference type="Pfam" id="PF06790">
    <property type="entry name" value="UPF0259"/>
    <property type="match status" value="1"/>
</dbReference>
<sequence length="108" mass="11485">MPSMPITANTLYRDSFNFFRNQVASIVLLALLTAFISVLLNQAFSPDIEQLKILTATESDLASNAGAGMGIQEIIQQMTPEQQMVLLKVSAAATISALVGNVLLVGAC</sequence>
<organism evidence="2 3">
    <name type="scientific">Serratia fonticola</name>
    <dbReference type="NCBI Taxonomy" id="47917"/>
    <lineage>
        <taxon>Bacteria</taxon>
        <taxon>Pseudomonadati</taxon>
        <taxon>Pseudomonadota</taxon>
        <taxon>Gammaproteobacteria</taxon>
        <taxon>Enterobacterales</taxon>
        <taxon>Yersiniaceae</taxon>
        <taxon>Serratia</taxon>
    </lineage>
</organism>
<dbReference type="EMBL" id="LR134492">
    <property type="protein sequence ID" value="VEI71132.1"/>
    <property type="molecule type" value="Genomic_DNA"/>
</dbReference>
<name>A0A3S4X4U4_SERFO</name>
<feature type="transmembrane region" description="Helical" evidence="1">
    <location>
        <begin position="85"/>
        <end position="107"/>
    </location>
</feature>
<feature type="transmembrane region" description="Helical" evidence="1">
    <location>
        <begin position="23"/>
        <end position="44"/>
    </location>
</feature>
<keyword evidence="1" id="KW-1133">Transmembrane helix</keyword>
<protein>
    <submittedName>
        <fullName evidence="2">Uncharacterized protein</fullName>
    </submittedName>
</protein>
<accession>A0A3S4X4U4</accession>
<keyword evidence="1" id="KW-0472">Membrane</keyword>
<evidence type="ECO:0000313" key="3">
    <source>
        <dbReference type="Proteomes" id="UP000270487"/>
    </source>
</evidence>
<evidence type="ECO:0000313" key="2">
    <source>
        <dbReference type="EMBL" id="VEI71132.1"/>
    </source>
</evidence>